<evidence type="ECO:0000256" key="3">
    <source>
        <dbReference type="ARBA" id="ARBA00022452"/>
    </source>
</evidence>
<keyword evidence="4" id="KW-0410">Iron transport</keyword>
<dbReference type="SUPFAM" id="SSF56935">
    <property type="entry name" value="Porins"/>
    <property type="match status" value="1"/>
</dbReference>
<dbReference type="RefSeq" id="WP_311951295.1">
    <property type="nucleotide sequence ID" value="NZ_JAVLVU010000001.1"/>
</dbReference>
<evidence type="ECO:0000256" key="8">
    <source>
        <dbReference type="ARBA" id="ARBA00023065"/>
    </source>
</evidence>
<evidence type="ECO:0000313" key="13">
    <source>
        <dbReference type="EMBL" id="MDT3403950.1"/>
    </source>
</evidence>
<keyword evidence="13" id="KW-0675">Receptor</keyword>
<comment type="caution">
    <text evidence="13">The sequence shown here is derived from an EMBL/GenBank/DDBJ whole genome shotgun (WGS) entry which is preliminary data.</text>
</comment>
<evidence type="ECO:0000256" key="11">
    <source>
        <dbReference type="ARBA" id="ARBA00023237"/>
    </source>
</evidence>
<keyword evidence="9" id="KW-0798">TonB box</keyword>
<dbReference type="InterPro" id="IPR036942">
    <property type="entry name" value="Beta-barrel_TonB_sf"/>
</dbReference>
<accession>A0ABU3GVZ7</accession>
<dbReference type="PANTHER" id="PTHR32552:SF68">
    <property type="entry name" value="FERRICHROME OUTER MEMBRANE TRANSPORTER_PHAGE RECEPTOR"/>
    <property type="match status" value="1"/>
</dbReference>
<proteinExistence type="predicted"/>
<dbReference type="InterPro" id="IPR000531">
    <property type="entry name" value="Beta-barrel_TonB"/>
</dbReference>
<dbReference type="EMBL" id="JAVLVU010000001">
    <property type="protein sequence ID" value="MDT3403950.1"/>
    <property type="molecule type" value="Genomic_DNA"/>
</dbReference>
<evidence type="ECO:0000256" key="10">
    <source>
        <dbReference type="ARBA" id="ARBA00023136"/>
    </source>
</evidence>
<keyword evidence="2" id="KW-0813">Transport</keyword>
<evidence type="ECO:0000259" key="12">
    <source>
        <dbReference type="Pfam" id="PF00593"/>
    </source>
</evidence>
<dbReference type="Proteomes" id="UP001258315">
    <property type="component" value="Unassembled WGS sequence"/>
</dbReference>
<evidence type="ECO:0000313" key="14">
    <source>
        <dbReference type="Proteomes" id="UP001258315"/>
    </source>
</evidence>
<dbReference type="Pfam" id="PF00593">
    <property type="entry name" value="TonB_dep_Rec_b-barrel"/>
    <property type="match status" value="1"/>
</dbReference>
<evidence type="ECO:0000256" key="9">
    <source>
        <dbReference type="ARBA" id="ARBA00023077"/>
    </source>
</evidence>
<keyword evidence="11" id="KW-0998">Cell outer membrane</keyword>
<evidence type="ECO:0000256" key="7">
    <source>
        <dbReference type="ARBA" id="ARBA00023004"/>
    </source>
</evidence>
<name>A0ABU3GVZ7_9SPHI</name>
<keyword evidence="6" id="KW-0732">Signal</keyword>
<keyword evidence="3" id="KW-1134">Transmembrane beta strand</keyword>
<evidence type="ECO:0000256" key="6">
    <source>
        <dbReference type="ARBA" id="ARBA00022729"/>
    </source>
</evidence>
<keyword evidence="14" id="KW-1185">Reference proteome</keyword>
<evidence type="ECO:0000256" key="2">
    <source>
        <dbReference type="ARBA" id="ARBA00022448"/>
    </source>
</evidence>
<sequence length="648" mass="72210">MMPKARAVSFINLPDFASSVNNIQIQRGVGTSTNGASAFGASLNIQTTTRQDSAYAEINTSAGSYGTVKNTVMAGTGLLNNHFSLDARLSRIASDGYIDRATSNLLSYYLSGAYYGKSTTLRANVFAGKERTYQAWNGIPDYIIGDPAYAATVGVKDVRRYNELGLISGDDNYSKAVFYKDQVDNYQQNHYQLLVDQVISPKLTFNGALHYTKGGGYYEEYKKDQKVTDYGLTPAIVNGGPVNTTNLVRRLWLDNDFYGITYSLNYRPEAGTNLILGGAYNEYKGAHFGNIIYTSQSAGITPDYEYYRDDAKKTDFNIFTRGEWNLGKFLLYADMQYRHINYSFLGFDRNLNNVQQDAVMNFYNPKAGVTYNISNSSNVYASFSVGNHEPNRNDYTNSTPQSRPKSENLKDFEAGYRVAGKNYSVGINGFYMLYKNQLVLTGALNDVGANIRTNVDNSYRAGVELDGRLNLTSQLTWAANVTLSTNKVKNYIQVLKDDDTKKFIEQQYGKTDLPFSPSFIGGSEISFRPFKSAEIALLSKVVSRQYFDNTSNQNPTGYTIDPALANNSFAANRYLNGYFVNDVRLGYNFAVKGLKSIGITLLVNNIFSTKYESNGATYAGISGGYVYNYNYFFPQATRNFLASVSLKF</sequence>
<gene>
    <name evidence="13" type="ORF">QE417_003022</name>
</gene>
<evidence type="ECO:0000256" key="1">
    <source>
        <dbReference type="ARBA" id="ARBA00004571"/>
    </source>
</evidence>
<comment type="subcellular location">
    <subcellularLocation>
        <location evidence="1">Cell outer membrane</location>
        <topology evidence="1">Multi-pass membrane protein</topology>
    </subcellularLocation>
</comment>
<feature type="domain" description="TonB-dependent receptor-like beta-barrel" evidence="12">
    <location>
        <begin position="146"/>
        <end position="606"/>
    </location>
</feature>
<protein>
    <submittedName>
        <fullName evidence="13">Iron complex outermembrane receptor protein</fullName>
    </submittedName>
</protein>
<keyword evidence="10" id="KW-0472">Membrane</keyword>
<dbReference type="PANTHER" id="PTHR32552">
    <property type="entry name" value="FERRICHROME IRON RECEPTOR-RELATED"/>
    <property type="match status" value="1"/>
</dbReference>
<reference evidence="14" key="1">
    <citation type="submission" date="2023-07" db="EMBL/GenBank/DDBJ databases">
        <title>Functional and genomic diversity of the sorghum phyllosphere microbiome.</title>
        <authorList>
            <person name="Shade A."/>
        </authorList>
    </citation>
    <scope>NUCLEOTIDE SEQUENCE [LARGE SCALE GENOMIC DNA]</scope>
    <source>
        <strain evidence="14">SORGH_AS_0422</strain>
    </source>
</reference>
<keyword evidence="5" id="KW-0812">Transmembrane</keyword>
<organism evidence="13 14">
    <name type="scientific">Mucilaginibacter terrae</name>
    <dbReference type="NCBI Taxonomy" id="1955052"/>
    <lineage>
        <taxon>Bacteria</taxon>
        <taxon>Pseudomonadati</taxon>
        <taxon>Bacteroidota</taxon>
        <taxon>Sphingobacteriia</taxon>
        <taxon>Sphingobacteriales</taxon>
        <taxon>Sphingobacteriaceae</taxon>
        <taxon>Mucilaginibacter</taxon>
    </lineage>
</organism>
<keyword evidence="8" id="KW-0406">Ion transport</keyword>
<keyword evidence="7" id="KW-0408">Iron</keyword>
<evidence type="ECO:0000256" key="4">
    <source>
        <dbReference type="ARBA" id="ARBA00022496"/>
    </source>
</evidence>
<dbReference type="Gene3D" id="2.40.170.20">
    <property type="entry name" value="TonB-dependent receptor, beta-barrel domain"/>
    <property type="match status" value="1"/>
</dbReference>
<dbReference type="InterPro" id="IPR039426">
    <property type="entry name" value="TonB-dep_rcpt-like"/>
</dbReference>
<evidence type="ECO:0000256" key="5">
    <source>
        <dbReference type="ARBA" id="ARBA00022692"/>
    </source>
</evidence>